<protein>
    <submittedName>
        <fullName evidence="1">Uncharacterized protein</fullName>
    </submittedName>
</protein>
<accession>A0AAP0IAC5</accession>
<keyword evidence="2" id="KW-1185">Reference proteome</keyword>
<sequence>MHEMNVNVAFMMKIGWGVLANPEALWVRTLRSKYKFPLNGRVDFYELKGGSFLWRQVWKVWDVLGKGIRWPIGDGQTVRFWEDNWVDGVGPLKGFSVAAIPRKLSNRLVVEFMDVNGCWDWGNPKISSLVDIF</sequence>
<reference evidence="1 2" key="1">
    <citation type="submission" date="2024-01" db="EMBL/GenBank/DDBJ databases">
        <title>Genome assemblies of Stephania.</title>
        <authorList>
            <person name="Yang L."/>
        </authorList>
    </citation>
    <scope>NUCLEOTIDE SEQUENCE [LARGE SCALE GENOMIC DNA]</scope>
    <source>
        <strain evidence="1">JXDWG</strain>
        <tissue evidence="1">Leaf</tissue>
    </source>
</reference>
<evidence type="ECO:0000313" key="2">
    <source>
        <dbReference type="Proteomes" id="UP001419268"/>
    </source>
</evidence>
<evidence type="ECO:0000313" key="1">
    <source>
        <dbReference type="EMBL" id="KAK9111724.1"/>
    </source>
</evidence>
<name>A0AAP0IAC5_9MAGN</name>
<proteinExistence type="predicted"/>
<gene>
    <name evidence="1" type="ORF">Scep_019243</name>
</gene>
<comment type="caution">
    <text evidence="1">The sequence shown here is derived from an EMBL/GenBank/DDBJ whole genome shotgun (WGS) entry which is preliminary data.</text>
</comment>
<dbReference type="EMBL" id="JBBNAG010000008">
    <property type="protein sequence ID" value="KAK9111724.1"/>
    <property type="molecule type" value="Genomic_DNA"/>
</dbReference>
<dbReference type="Proteomes" id="UP001419268">
    <property type="component" value="Unassembled WGS sequence"/>
</dbReference>
<dbReference type="AlphaFoldDB" id="A0AAP0IAC5"/>
<organism evidence="1 2">
    <name type="scientific">Stephania cephalantha</name>
    <dbReference type="NCBI Taxonomy" id="152367"/>
    <lineage>
        <taxon>Eukaryota</taxon>
        <taxon>Viridiplantae</taxon>
        <taxon>Streptophyta</taxon>
        <taxon>Embryophyta</taxon>
        <taxon>Tracheophyta</taxon>
        <taxon>Spermatophyta</taxon>
        <taxon>Magnoliopsida</taxon>
        <taxon>Ranunculales</taxon>
        <taxon>Menispermaceae</taxon>
        <taxon>Menispermoideae</taxon>
        <taxon>Cissampelideae</taxon>
        <taxon>Stephania</taxon>
    </lineage>
</organism>